<feature type="transmembrane region" description="Helical" evidence="7">
    <location>
        <begin position="177"/>
        <end position="196"/>
    </location>
</feature>
<dbReference type="GO" id="GO:0005886">
    <property type="term" value="C:plasma membrane"/>
    <property type="evidence" value="ECO:0007669"/>
    <property type="project" value="UniProtKB-SubCell"/>
</dbReference>
<feature type="transmembrane region" description="Helical" evidence="7">
    <location>
        <begin position="402"/>
        <end position="423"/>
    </location>
</feature>
<dbReference type="GO" id="GO:0022857">
    <property type="term" value="F:transmembrane transporter activity"/>
    <property type="evidence" value="ECO:0007669"/>
    <property type="project" value="InterPro"/>
</dbReference>
<evidence type="ECO:0000256" key="1">
    <source>
        <dbReference type="ARBA" id="ARBA00004651"/>
    </source>
</evidence>
<accession>A0A108T5K9</accession>
<reference evidence="10 11" key="1">
    <citation type="journal article" date="2016" name="BMC Genomics">
        <title>Type VI secretion systems of human gut Bacteroidales segregate into three genetic architectures, two of which are contained on mobile genetic elements.</title>
        <authorList>
            <person name="Coyne M.J."/>
            <person name="Roelofs K.G."/>
            <person name="Comstock L.E."/>
        </authorList>
    </citation>
    <scope>NUCLEOTIDE SEQUENCE [LARGE SCALE GENOMIC DNA]</scope>
    <source>
        <strain evidence="10 11">CL09T03C01</strain>
    </source>
</reference>
<feature type="domain" description="Threonine/Serine exporter ThrE" evidence="9">
    <location>
        <begin position="289"/>
        <end position="421"/>
    </location>
</feature>
<evidence type="ECO:0000256" key="6">
    <source>
        <dbReference type="ARBA" id="ARBA00034125"/>
    </source>
</evidence>
<keyword evidence="2" id="KW-1003">Cell membrane</keyword>
<feature type="transmembrane region" description="Helical" evidence="7">
    <location>
        <begin position="208"/>
        <end position="227"/>
    </location>
</feature>
<dbReference type="EMBL" id="LRGC01000012">
    <property type="protein sequence ID" value="KWR53573.1"/>
    <property type="molecule type" value="Genomic_DNA"/>
</dbReference>
<dbReference type="Proteomes" id="UP000056419">
    <property type="component" value="Unassembled WGS sequence"/>
</dbReference>
<dbReference type="Pfam" id="PF12821">
    <property type="entry name" value="ThrE_2"/>
    <property type="match status" value="1"/>
</dbReference>
<keyword evidence="5 7" id="KW-0472">Membrane</keyword>
<dbReference type="InterPro" id="IPR010619">
    <property type="entry name" value="ThrE-like_N"/>
</dbReference>
<dbReference type="PANTHER" id="PTHR34390:SF2">
    <property type="entry name" value="SUCCINATE TRANSPORTER SUBUNIT YJJP-RELATED"/>
    <property type="match status" value="1"/>
</dbReference>
<organism evidence="10 11">
    <name type="scientific">Bacteroides stercoris</name>
    <dbReference type="NCBI Taxonomy" id="46506"/>
    <lineage>
        <taxon>Bacteria</taxon>
        <taxon>Pseudomonadati</taxon>
        <taxon>Bacteroidota</taxon>
        <taxon>Bacteroidia</taxon>
        <taxon>Bacteroidales</taxon>
        <taxon>Bacteroidaceae</taxon>
        <taxon>Bacteroides</taxon>
    </lineage>
</organism>
<protein>
    <submittedName>
        <fullName evidence="10">Putative inner membrane protein, YjjP-like</fullName>
    </submittedName>
</protein>
<dbReference type="PANTHER" id="PTHR34390">
    <property type="entry name" value="UPF0442 PROTEIN YJJB-RELATED"/>
    <property type="match status" value="1"/>
</dbReference>
<comment type="caution">
    <text evidence="10">The sequence shown here is derived from an EMBL/GenBank/DDBJ whole genome shotgun (WGS) entry which is preliminary data.</text>
</comment>
<feature type="transmembrane region" description="Helical" evidence="7">
    <location>
        <begin position="285"/>
        <end position="302"/>
    </location>
</feature>
<proteinExistence type="inferred from homology"/>
<comment type="subcellular location">
    <subcellularLocation>
        <location evidence="1">Cell membrane</location>
        <topology evidence="1">Multi-pass membrane protein</topology>
    </subcellularLocation>
</comment>
<evidence type="ECO:0000256" key="3">
    <source>
        <dbReference type="ARBA" id="ARBA00022692"/>
    </source>
</evidence>
<feature type="transmembrane region" description="Helical" evidence="7">
    <location>
        <begin position="363"/>
        <end position="382"/>
    </location>
</feature>
<keyword evidence="4 7" id="KW-1133">Transmembrane helix</keyword>
<comment type="similarity">
    <text evidence="6">Belongs to the ThrE exporter (TC 2.A.79) family.</text>
</comment>
<dbReference type="InterPro" id="IPR024528">
    <property type="entry name" value="ThrE_2"/>
</dbReference>
<feature type="transmembrane region" description="Helical" evidence="7">
    <location>
        <begin position="239"/>
        <end position="265"/>
    </location>
</feature>
<dbReference type="InterPro" id="IPR050539">
    <property type="entry name" value="ThrE_Dicarb/AminoAcid_Exp"/>
</dbReference>
<dbReference type="STRING" id="46506.AA415_02402"/>
<dbReference type="GO" id="GO:0015744">
    <property type="term" value="P:succinate transport"/>
    <property type="evidence" value="ECO:0007669"/>
    <property type="project" value="TreeGrafter"/>
</dbReference>
<keyword evidence="3 7" id="KW-0812">Transmembrane</keyword>
<dbReference type="AlphaFoldDB" id="A0A108T5K9"/>
<evidence type="ECO:0000313" key="10">
    <source>
        <dbReference type="EMBL" id="KWR53573.1"/>
    </source>
</evidence>
<keyword evidence="11" id="KW-1185">Reference proteome</keyword>
<evidence type="ECO:0000313" key="11">
    <source>
        <dbReference type="Proteomes" id="UP000056419"/>
    </source>
</evidence>
<evidence type="ECO:0000259" key="8">
    <source>
        <dbReference type="Pfam" id="PF06738"/>
    </source>
</evidence>
<evidence type="ECO:0000256" key="4">
    <source>
        <dbReference type="ARBA" id="ARBA00022989"/>
    </source>
</evidence>
<evidence type="ECO:0000256" key="5">
    <source>
        <dbReference type="ARBA" id="ARBA00023136"/>
    </source>
</evidence>
<dbReference type="PATRIC" id="fig|46506.5.peg.2577"/>
<sequence>MESLMDKTMVEQEIILRRKLDLLLRTGKILVESAADTNRIVRNMNRVAAYLGLPEENLHIDVTYTMLVVNLSDESHSYSKFQKCEKHGINMTAISEISKLSWRAIEEDYSLDRYEEELEKIKSKKRNYTPYLVAIGAGFACGGFCKLFGSDWVAFLFASIAAFAGFRVRARCIEFGINLYMSITIAALVSTCLAYITTFTGLSGTPYHPLLACALFIVPGVPIINFVDDMIDNYIQVGIVRAVNTVLMVCAMAFGIVMAMRLLAMEDVVIDKKFSELSMVPHDPYYIYAIAAAISAMGFSMIFNIQRRLLWVVAVGGILAVCTRNFVNFELGLGPVIGSFMGAMVVSLVAVKAVHWFHVPNHVLTIPSVIPMIPGVLMYRALVALINMHGVVGEVTVAVSNGINASLIILCIALGVAVPNIFARRYIAKDRQRFLKEELQKRRERGKFLEW</sequence>
<evidence type="ECO:0000259" key="9">
    <source>
        <dbReference type="Pfam" id="PF12821"/>
    </source>
</evidence>
<name>A0A108T5K9_BACSE</name>
<evidence type="ECO:0000256" key="7">
    <source>
        <dbReference type="SAM" id="Phobius"/>
    </source>
</evidence>
<feature type="transmembrane region" description="Helical" evidence="7">
    <location>
        <begin position="309"/>
        <end position="327"/>
    </location>
</feature>
<dbReference type="Pfam" id="PF06738">
    <property type="entry name" value="ThrE"/>
    <property type="match status" value="1"/>
</dbReference>
<feature type="domain" description="Threonine/serine exporter-like N-terminal" evidence="8">
    <location>
        <begin position="21"/>
        <end position="262"/>
    </location>
</feature>
<feature type="transmembrane region" description="Helical" evidence="7">
    <location>
        <begin position="128"/>
        <end position="146"/>
    </location>
</feature>
<feature type="transmembrane region" description="Helical" evidence="7">
    <location>
        <begin position="333"/>
        <end position="351"/>
    </location>
</feature>
<evidence type="ECO:0000256" key="2">
    <source>
        <dbReference type="ARBA" id="ARBA00022475"/>
    </source>
</evidence>
<feature type="transmembrane region" description="Helical" evidence="7">
    <location>
        <begin position="152"/>
        <end position="170"/>
    </location>
</feature>
<gene>
    <name evidence="10" type="primary">yjjP</name>
    <name evidence="10" type="ORF">AA415_02402</name>
</gene>